<dbReference type="GO" id="GO:0004252">
    <property type="term" value="F:serine-type endopeptidase activity"/>
    <property type="evidence" value="ECO:0007669"/>
    <property type="project" value="InterPro"/>
</dbReference>
<sequence length="105" mass="11358">GVSSKVLQEVEIHIVPLKQCNESYYKVARANFPQGITNVFICAGEKQGGKDACQVSEIGLSFQTALFLIPLHFPTGKGTSNMGMRSNSLSKHVLAFSVNAMVVWG</sequence>
<dbReference type="InterPro" id="IPR043504">
    <property type="entry name" value="Peptidase_S1_PA_chymotrypsin"/>
</dbReference>
<name>A0A4Y2TL87_ARAVE</name>
<reference evidence="2 3" key="1">
    <citation type="journal article" date="2019" name="Sci. Rep.">
        <title>Orb-weaving spider Araneus ventricosus genome elucidates the spidroin gene catalogue.</title>
        <authorList>
            <person name="Kono N."/>
            <person name="Nakamura H."/>
            <person name="Ohtoshi R."/>
            <person name="Moran D.A.P."/>
            <person name="Shinohara A."/>
            <person name="Yoshida Y."/>
            <person name="Fujiwara M."/>
            <person name="Mori M."/>
            <person name="Tomita M."/>
            <person name="Arakawa K."/>
        </authorList>
    </citation>
    <scope>NUCLEOTIDE SEQUENCE [LARGE SCALE GENOMIC DNA]</scope>
</reference>
<dbReference type="OrthoDB" id="6374044at2759"/>
<dbReference type="InterPro" id="IPR001254">
    <property type="entry name" value="Trypsin_dom"/>
</dbReference>
<feature type="non-terminal residue" evidence="2">
    <location>
        <position position="1"/>
    </location>
</feature>
<dbReference type="InterPro" id="IPR009003">
    <property type="entry name" value="Peptidase_S1_PA"/>
</dbReference>
<feature type="domain" description="Peptidase S1" evidence="1">
    <location>
        <begin position="3"/>
        <end position="54"/>
    </location>
</feature>
<evidence type="ECO:0000259" key="1">
    <source>
        <dbReference type="Pfam" id="PF00089"/>
    </source>
</evidence>
<dbReference type="SUPFAM" id="SSF50494">
    <property type="entry name" value="Trypsin-like serine proteases"/>
    <property type="match status" value="1"/>
</dbReference>
<protein>
    <recommendedName>
        <fullName evidence="1">Peptidase S1 domain-containing protein</fullName>
    </recommendedName>
</protein>
<evidence type="ECO:0000313" key="2">
    <source>
        <dbReference type="EMBL" id="GBO00811.1"/>
    </source>
</evidence>
<organism evidence="2 3">
    <name type="scientific">Araneus ventricosus</name>
    <name type="common">Orbweaver spider</name>
    <name type="synonym">Epeira ventricosa</name>
    <dbReference type="NCBI Taxonomy" id="182803"/>
    <lineage>
        <taxon>Eukaryota</taxon>
        <taxon>Metazoa</taxon>
        <taxon>Ecdysozoa</taxon>
        <taxon>Arthropoda</taxon>
        <taxon>Chelicerata</taxon>
        <taxon>Arachnida</taxon>
        <taxon>Araneae</taxon>
        <taxon>Araneomorphae</taxon>
        <taxon>Entelegynae</taxon>
        <taxon>Araneoidea</taxon>
        <taxon>Araneidae</taxon>
        <taxon>Araneus</taxon>
    </lineage>
</organism>
<dbReference type="Proteomes" id="UP000499080">
    <property type="component" value="Unassembled WGS sequence"/>
</dbReference>
<proteinExistence type="predicted"/>
<dbReference type="Gene3D" id="2.40.10.10">
    <property type="entry name" value="Trypsin-like serine proteases"/>
    <property type="match status" value="1"/>
</dbReference>
<dbReference type="Pfam" id="PF00089">
    <property type="entry name" value="Trypsin"/>
    <property type="match status" value="1"/>
</dbReference>
<comment type="caution">
    <text evidence="2">The sequence shown here is derived from an EMBL/GenBank/DDBJ whole genome shotgun (WGS) entry which is preliminary data.</text>
</comment>
<dbReference type="AlphaFoldDB" id="A0A4Y2TL87"/>
<dbReference type="EMBL" id="BGPR01029182">
    <property type="protein sequence ID" value="GBO00811.1"/>
    <property type="molecule type" value="Genomic_DNA"/>
</dbReference>
<dbReference type="GO" id="GO:0006508">
    <property type="term" value="P:proteolysis"/>
    <property type="evidence" value="ECO:0007669"/>
    <property type="project" value="InterPro"/>
</dbReference>
<keyword evidence="3" id="KW-1185">Reference proteome</keyword>
<evidence type="ECO:0000313" key="3">
    <source>
        <dbReference type="Proteomes" id="UP000499080"/>
    </source>
</evidence>
<gene>
    <name evidence="2" type="ORF">AVEN_52556_1</name>
</gene>
<accession>A0A4Y2TL87</accession>